<keyword evidence="2" id="KW-0040">ANK repeat</keyword>
<evidence type="ECO:0000256" key="2">
    <source>
        <dbReference type="ARBA" id="ARBA00023043"/>
    </source>
</evidence>
<accession>A0A2J6RUM3</accession>
<evidence type="ECO:0000313" key="3">
    <source>
        <dbReference type="EMBL" id="PMD42217.1"/>
    </source>
</evidence>
<reference evidence="3 4" key="1">
    <citation type="submission" date="2016-04" db="EMBL/GenBank/DDBJ databases">
        <title>A degradative enzymes factory behind the ericoid mycorrhizal symbiosis.</title>
        <authorList>
            <consortium name="DOE Joint Genome Institute"/>
            <person name="Martino E."/>
            <person name="Morin E."/>
            <person name="Grelet G."/>
            <person name="Kuo A."/>
            <person name="Kohler A."/>
            <person name="Daghino S."/>
            <person name="Barry K."/>
            <person name="Choi C."/>
            <person name="Cichocki N."/>
            <person name="Clum A."/>
            <person name="Copeland A."/>
            <person name="Hainaut M."/>
            <person name="Haridas S."/>
            <person name="Labutti K."/>
            <person name="Lindquist E."/>
            <person name="Lipzen A."/>
            <person name="Khouja H.-R."/>
            <person name="Murat C."/>
            <person name="Ohm R."/>
            <person name="Olson A."/>
            <person name="Spatafora J."/>
            <person name="Veneault-Fourrey C."/>
            <person name="Henrissat B."/>
            <person name="Grigoriev I."/>
            <person name="Martin F."/>
            <person name="Perotto S."/>
        </authorList>
    </citation>
    <scope>NUCLEOTIDE SEQUENCE [LARGE SCALE GENOMIC DNA]</scope>
    <source>
        <strain evidence="3 4">F</strain>
    </source>
</reference>
<dbReference type="PANTHER" id="PTHR24198">
    <property type="entry name" value="ANKYRIN REPEAT AND PROTEIN KINASE DOMAIN-CONTAINING PROTEIN"/>
    <property type="match status" value="1"/>
</dbReference>
<dbReference type="Proteomes" id="UP000235786">
    <property type="component" value="Unassembled WGS sequence"/>
</dbReference>
<dbReference type="SMART" id="SM00248">
    <property type="entry name" value="ANK"/>
    <property type="match status" value="2"/>
</dbReference>
<keyword evidence="1" id="KW-0677">Repeat</keyword>
<name>A0A2J6RUM3_HYAVF</name>
<feature type="non-terminal residue" evidence="3">
    <location>
        <position position="85"/>
    </location>
</feature>
<sequence length="85" mass="9485">MLLAHKTPLTEQQLDGRWPISWACSNGHLKIVEMLLKEDRESQINLPDSKNRSPLSLAVEFGDLAITKLLIAVEGIDLEMTDNDG</sequence>
<dbReference type="InterPro" id="IPR036770">
    <property type="entry name" value="Ankyrin_rpt-contain_sf"/>
</dbReference>
<dbReference type="OrthoDB" id="7464126at2759"/>
<dbReference type="InterPro" id="IPR002110">
    <property type="entry name" value="Ankyrin_rpt"/>
</dbReference>
<dbReference type="Gene3D" id="1.25.40.20">
    <property type="entry name" value="Ankyrin repeat-containing domain"/>
    <property type="match status" value="1"/>
</dbReference>
<dbReference type="EMBL" id="KZ613943">
    <property type="protein sequence ID" value="PMD42217.1"/>
    <property type="molecule type" value="Genomic_DNA"/>
</dbReference>
<proteinExistence type="predicted"/>
<keyword evidence="4" id="KW-1185">Reference proteome</keyword>
<organism evidence="3 4">
    <name type="scientific">Hyaloscypha variabilis (strain UAMH 11265 / GT02V1 / F)</name>
    <name type="common">Meliniomyces variabilis</name>
    <dbReference type="NCBI Taxonomy" id="1149755"/>
    <lineage>
        <taxon>Eukaryota</taxon>
        <taxon>Fungi</taxon>
        <taxon>Dikarya</taxon>
        <taxon>Ascomycota</taxon>
        <taxon>Pezizomycotina</taxon>
        <taxon>Leotiomycetes</taxon>
        <taxon>Helotiales</taxon>
        <taxon>Hyaloscyphaceae</taxon>
        <taxon>Hyaloscypha</taxon>
        <taxon>Hyaloscypha variabilis</taxon>
    </lineage>
</organism>
<evidence type="ECO:0000313" key="4">
    <source>
        <dbReference type="Proteomes" id="UP000235786"/>
    </source>
</evidence>
<dbReference type="PANTHER" id="PTHR24198:SF165">
    <property type="entry name" value="ANKYRIN REPEAT-CONTAINING PROTEIN-RELATED"/>
    <property type="match status" value="1"/>
</dbReference>
<protein>
    <submittedName>
        <fullName evidence="3">Uncharacterized protein</fullName>
    </submittedName>
</protein>
<gene>
    <name evidence="3" type="ORF">L207DRAFT_424242</name>
</gene>
<dbReference type="Pfam" id="PF12796">
    <property type="entry name" value="Ank_2"/>
    <property type="match status" value="1"/>
</dbReference>
<dbReference type="AlphaFoldDB" id="A0A2J6RUM3"/>
<evidence type="ECO:0000256" key="1">
    <source>
        <dbReference type="ARBA" id="ARBA00022737"/>
    </source>
</evidence>
<dbReference type="SUPFAM" id="SSF48403">
    <property type="entry name" value="Ankyrin repeat"/>
    <property type="match status" value="1"/>
</dbReference>
<dbReference type="STRING" id="1149755.A0A2J6RUM3"/>